<dbReference type="RefSeq" id="WP_143007449.1">
    <property type="nucleotide sequence ID" value="NZ_FNAL01000035.1"/>
</dbReference>
<reference evidence="3 4" key="1">
    <citation type="submission" date="2016-10" db="EMBL/GenBank/DDBJ databases">
        <authorList>
            <person name="de Groot N.N."/>
        </authorList>
    </citation>
    <scope>NUCLEOTIDE SEQUENCE [LARGE SCALE GENOMIC DNA]</scope>
    <source>
        <strain evidence="3 4">DSM 23406</strain>
    </source>
</reference>
<evidence type="ECO:0000313" key="3">
    <source>
        <dbReference type="EMBL" id="SDE17293.1"/>
    </source>
</evidence>
<sequence>GFAAGVAQLGNGVDWDSPFAFFQMGQNFLENNRSAAQIFAEIPGDISNIWLKSADQLNRIDKLGTGTASQTISSVVQLNERQANLNRTLGITGQQYQAQQEAAEAAAKSAEKAANSTVKSIQAQAVNSKVLGQAKQFSYGNLEQQYGLPTGLLSAVSMQESRGNPNARSPVGASGAFQFMPSTADRFGIRGQESNVGKSAEAAAKYLSFLMNKFGSVDLALAGYNAGEGNVAKYGNKIPPFKETQNYVKKVKEYLAYMQGGLDGSVNIAGNISAQTSLMERQAAEQLRILEQQAQQREAIRLEYANQATRIEMQLADKIEKINASGFNEDERIAFVEDAKQRAAIELANYEDTQAKKLAAFGDFARSEREIIAQNAMYRATEVIRDTELTEDSRNQALALIRQKAQYELNQLELNHDREMQYAQQAEQTDAERIRNQYALERREIQLTINMDEQLRKAKIDALNQAEQLALDERRYAFESELRQLTSIGQSSLASLRQSYADQRRALDQRTDIDDSQKSSLRNAMAGAQIYETNQLQKGPRDAFAAQQADFGGTSANFALVQQYQTRLDVIKDALDAEVATVKQAEQAKYDARREFETAATQLSLSQAEQTAGNFAASFKTMLGEQNAFYRLSFDAQQVFVMASAGLNMYEAWGDAMAEGATLTQKLAGAATIATEFGRIISAASSMTLELPGYRSGGYTGDAPEDQIVGYVHGREHVSDAATTRKYRPELEAMSNGTYERGTTGNINVNVSVTMDGKSSVQSDSQYGKQIGQGLAAAVTTQVQKMMRPNGMLDRQYQRR</sequence>
<dbReference type="PANTHER" id="PTHR37423:SF2">
    <property type="entry name" value="MEMBRANE-BOUND LYTIC MUREIN TRANSGLYCOSYLASE C"/>
    <property type="match status" value="1"/>
</dbReference>
<proteinExistence type="inferred from homology"/>
<dbReference type="Proteomes" id="UP000198501">
    <property type="component" value="Unassembled WGS sequence"/>
</dbReference>
<organism evidence="3 4">
    <name type="scientific">Psychrobacter pacificensis</name>
    <dbReference type="NCBI Taxonomy" id="112002"/>
    <lineage>
        <taxon>Bacteria</taxon>
        <taxon>Pseudomonadati</taxon>
        <taxon>Pseudomonadota</taxon>
        <taxon>Gammaproteobacteria</taxon>
        <taxon>Moraxellales</taxon>
        <taxon>Moraxellaceae</taxon>
        <taxon>Psychrobacter</taxon>
    </lineage>
</organism>
<dbReference type="PANTHER" id="PTHR37423">
    <property type="entry name" value="SOLUBLE LYTIC MUREIN TRANSGLYCOSYLASE-RELATED"/>
    <property type="match status" value="1"/>
</dbReference>
<evidence type="ECO:0000313" key="4">
    <source>
        <dbReference type="Proteomes" id="UP000198501"/>
    </source>
</evidence>
<accession>A0A1G7AR57</accession>
<gene>
    <name evidence="3" type="ORF">SAMN05660405_02571</name>
</gene>
<name>A0A1G7AR57_9GAMM</name>
<dbReference type="InterPro" id="IPR008258">
    <property type="entry name" value="Transglycosylase_SLT_dom_1"/>
</dbReference>
<dbReference type="EMBL" id="FNAL01000035">
    <property type="protein sequence ID" value="SDE17293.1"/>
    <property type="molecule type" value="Genomic_DNA"/>
</dbReference>
<protein>
    <submittedName>
        <fullName evidence="3">Transglycosylase SLT domain-containing protein</fullName>
    </submittedName>
</protein>
<evidence type="ECO:0000256" key="1">
    <source>
        <dbReference type="ARBA" id="ARBA00007734"/>
    </source>
</evidence>
<dbReference type="Pfam" id="PF01464">
    <property type="entry name" value="SLT"/>
    <property type="match status" value="1"/>
</dbReference>
<comment type="similarity">
    <text evidence="1">Belongs to the transglycosylase Slt family.</text>
</comment>
<dbReference type="SUPFAM" id="SSF53955">
    <property type="entry name" value="Lysozyme-like"/>
    <property type="match status" value="1"/>
</dbReference>
<dbReference type="InterPro" id="IPR023346">
    <property type="entry name" value="Lysozyme-like_dom_sf"/>
</dbReference>
<feature type="non-terminal residue" evidence="3">
    <location>
        <position position="1"/>
    </location>
</feature>
<feature type="domain" description="Transglycosylase SLT" evidence="2">
    <location>
        <begin position="143"/>
        <end position="237"/>
    </location>
</feature>
<evidence type="ECO:0000259" key="2">
    <source>
        <dbReference type="Pfam" id="PF01464"/>
    </source>
</evidence>
<dbReference type="Gene3D" id="1.10.530.10">
    <property type="match status" value="1"/>
</dbReference>
<dbReference type="CDD" id="cd00254">
    <property type="entry name" value="LT-like"/>
    <property type="match status" value="1"/>
</dbReference>
<dbReference type="AlphaFoldDB" id="A0A1G7AR57"/>